<keyword evidence="2" id="KW-0812">Transmembrane</keyword>
<dbReference type="EMBL" id="VGJX01000003">
    <property type="protein sequence ID" value="MBM3273531.1"/>
    <property type="molecule type" value="Genomic_DNA"/>
</dbReference>
<dbReference type="PANTHER" id="PTHR13847">
    <property type="entry name" value="SARCOSINE DEHYDROGENASE-RELATED"/>
    <property type="match status" value="1"/>
</dbReference>
<feature type="domain" description="FAD dependent oxidoreductase" evidence="3">
    <location>
        <begin position="6"/>
        <end position="351"/>
    </location>
</feature>
<dbReference type="AlphaFoldDB" id="A0A938BJU0"/>
<dbReference type="InterPro" id="IPR036188">
    <property type="entry name" value="FAD/NAD-bd_sf"/>
</dbReference>
<dbReference type="SUPFAM" id="SSF51905">
    <property type="entry name" value="FAD/NAD(P)-binding domain"/>
    <property type="match status" value="1"/>
</dbReference>
<dbReference type="PANTHER" id="PTHR13847:SF287">
    <property type="entry name" value="FAD-DEPENDENT OXIDOREDUCTASE DOMAIN-CONTAINING PROTEIN 1"/>
    <property type="match status" value="1"/>
</dbReference>
<keyword evidence="2" id="KW-0472">Membrane</keyword>
<dbReference type="GO" id="GO:0016491">
    <property type="term" value="F:oxidoreductase activity"/>
    <property type="evidence" value="ECO:0007669"/>
    <property type="project" value="UniProtKB-KW"/>
</dbReference>
<dbReference type="Gene3D" id="3.30.9.10">
    <property type="entry name" value="D-Amino Acid Oxidase, subunit A, domain 2"/>
    <property type="match status" value="1"/>
</dbReference>
<reference evidence="4 5" key="1">
    <citation type="submission" date="2019-03" db="EMBL/GenBank/DDBJ databases">
        <title>Lake Tanganyika Metagenome-Assembled Genomes (MAGs).</title>
        <authorList>
            <person name="Tran P."/>
        </authorList>
    </citation>
    <scope>NUCLEOTIDE SEQUENCE [LARGE SCALE GENOMIC DNA]</scope>
    <source>
        <strain evidence="4">K_DeepCast_65m_m2_236</strain>
    </source>
</reference>
<keyword evidence="1" id="KW-0560">Oxidoreductase</keyword>
<dbReference type="Pfam" id="PF01266">
    <property type="entry name" value="DAO"/>
    <property type="match status" value="1"/>
</dbReference>
<evidence type="ECO:0000313" key="4">
    <source>
        <dbReference type="EMBL" id="MBM3273531.1"/>
    </source>
</evidence>
<accession>A0A938BJU0</accession>
<dbReference type="InterPro" id="IPR006076">
    <property type="entry name" value="FAD-dep_OxRdtase"/>
</dbReference>
<feature type="transmembrane region" description="Helical" evidence="2">
    <location>
        <begin position="6"/>
        <end position="23"/>
    </location>
</feature>
<dbReference type="Proteomes" id="UP000703893">
    <property type="component" value="Unassembled WGS sequence"/>
</dbReference>
<proteinExistence type="predicted"/>
<keyword evidence="2" id="KW-1133">Transmembrane helix</keyword>
<dbReference type="Gene3D" id="3.50.50.60">
    <property type="entry name" value="FAD/NAD(P)-binding domain"/>
    <property type="match status" value="1"/>
</dbReference>
<dbReference type="GO" id="GO:0005737">
    <property type="term" value="C:cytoplasm"/>
    <property type="evidence" value="ECO:0007669"/>
    <property type="project" value="TreeGrafter"/>
</dbReference>
<evidence type="ECO:0000256" key="1">
    <source>
        <dbReference type="ARBA" id="ARBA00023002"/>
    </source>
</evidence>
<dbReference type="SUPFAM" id="SSF54373">
    <property type="entry name" value="FAD-linked reductases, C-terminal domain"/>
    <property type="match status" value="1"/>
</dbReference>
<evidence type="ECO:0000259" key="3">
    <source>
        <dbReference type="Pfam" id="PF01266"/>
    </source>
</evidence>
<organism evidence="4 5">
    <name type="scientific">Candidatus Tanganyikabacteria bacterium</name>
    <dbReference type="NCBI Taxonomy" id="2961651"/>
    <lineage>
        <taxon>Bacteria</taxon>
        <taxon>Bacillati</taxon>
        <taxon>Candidatus Sericytochromatia</taxon>
        <taxon>Candidatus Tanganyikabacteria</taxon>
    </lineage>
</organism>
<protein>
    <submittedName>
        <fullName evidence="4">FAD-binding oxidoreductase</fullName>
    </submittedName>
</protein>
<comment type="caution">
    <text evidence="4">The sequence shown here is derived from an EMBL/GenBank/DDBJ whole genome shotgun (WGS) entry which is preliminary data.</text>
</comment>
<gene>
    <name evidence="4" type="ORF">FJZ00_00150</name>
</gene>
<evidence type="ECO:0000256" key="2">
    <source>
        <dbReference type="SAM" id="Phobius"/>
    </source>
</evidence>
<sequence length="383" mass="41051">MDTAEVVIVGGGIIGASIAYHLAARGMKDVLLLEKELFFGAESTGKCAGGIRAQFTTPVNIRLSMRSVGKFERFADEMGVPIVFHQVGYMFMSTTPAQWDHAQRNVALQRSLGLDVDLLTAGQVHEKVPELRVDDVLGATFCATDGIGDPHEFLQGYLKRNRDLGVRVINQRPATGIRLESGRVSGVETSAGPVSTPVVVNAAGAWAALVAKHVGLDLPIQPVRRHIATTAPLAFVKPTYPMMVDNGTGLYMHPESGGLLMGMAKRDEPPAYRTDVDEEFVMEIATAAVDRMPALEVAEINAAWAGLYEVTPDHHPIITAHEGVPGFYTCAGFSGHGFMHAPAAGEVVAQLILDGKSEIDVSELGMDRFTTPGKHGAEEVMVI</sequence>
<evidence type="ECO:0000313" key="5">
    <source>
        <dbReference type="Proteomes" id="UP000703893"/>
    </source>
</evidence>
<name>A0A938BJU0_9BACT</name>